<feature type="transmembrane region" description="Helical" evidence="7">
    <location>
        <begin position="320"/>
        <end position="336"/>
    </location>
</feature>
<feature type="transmembrane region" description="Helical" evidence="7">
    <location>
        <begin position="75"/>
        <end position="95"/>
    </location>
</feature>
<dbReference type="InterPro" id="IPR001640">
    <property type="entry name" value="Lgt"/>
</dbReference>
<feature type="transmembrane region" description="Helical" evidence="7">
    <location>
        <begin position="343"/>
        <end position="361"/>
    </location>
</feature>
<dbReference type="PANTHER" id="PTHR30589:SF0">
    <property type="entry name" value="PHOSPHATIDYLGLYCEROL--PROLIPOPROTEIN DIACYLGLYCERYL TRANSFERASE"/>
    <property type="match status" value="1"/>
</dbReference>
<dbReference type="GO" id="GO:0005886">
    <property type="term" value="C:plasma membrane"/>
    <property type="evidence" value="ECO:0007669"/>
    <property type="project" value="InterPro"/>
</dbReference>
<dbReference type="EMBL" id="CP001102">
    <property type="protein sequence ID" value="ACE06095.1"/>
    <property type="molecule type" value="Genomic_DNA"/>
</dbReference>
<dbReference type="OrthoDB" id="871140at2"/>
<feature type="transmembrane region" description="Helical" evidence="7">
    <location>
        <begin position="381"/>
        <end position="400"/>
    </location>
</feature>
<keyword evidence="4 7" id="KW-0812">Transmembrane</keyword>
<evidence type="ECO:0000256" key="5">
    <source>
        <dbReference type="ARBA" id="ARBA00022989"/>
    </source>
</evidence>
<evidence type="ECO:0000313" key="9">
    <source>
        <dbReference type="Proteomes" id="UP000001227"/>
    </source>
</evidence>
<evidence type="ECO:0000313" key="8">
    <source>
        <dbReference type="EMBL" id="ACE06095.1"/>
    </source>
</evidence>
<name>B3ES93_AMOA5</name>
<dbReference type="HOGENOM" id="CLU_013386_1_0_10"/>
<dbReference type="Proteomes" id="UP000001227">
    <property type="component" value="Chromosome"/>
</dbReference>
<feature type="transmembrane region" description="Helical" evidence="7">
    <location>
        <begin position="125"/>
        <end position="146"/>
    </location>
</feature>
<keyword evidence="2" id="KW-1003">Cell membrane</keyword>
<gene>
    <name evidence="8" type="ordered locus">Aasi_0708</name>
</gene>
<evidence type="ECO:0000256" key="6">
    <source>
        <dbReference type="ARBA" id="ARBA00023136"/>
    </source>
</evidence>
<protein>
    <recommendedName>
        <fullName evidence="10">Phosphatidylglycerol--prolipoprotein diacylglyceryl transferase</fullName>
    </recommendedName>
</protein>
<feature type="transmembrane region" description="Helical" evidence="7">
    <location>
        <begin position="167"/>
        <end position="186"/>
    </location>
</feature>
<evidence type="ECO:0000256" key="4">
    <source>
        <dbReference type="ARBA" id="ARBA00022692"/>
    </source>
</evidence>
<dbReference type="Pfam" id="PF01790">
    <property type="entry name" value="LGT"/>
    <property type="match status" value="1"/>
</dbReference>
<organism evidence="8 9">
    <name type="scientific">Amoebophilus asiaticus (strain 5a2)</name>
    <dbReference type="NCBI Taxonomy" id="452471"/>
    <lineage>
        <taxon>Bacteria</taxon>
        <taxon>Pseudomonadati</taxon>
        <taxon>Bacteroidota</taxon>
        <taxon>Cytophagia</taxon>
        <taxon>Cytophagales</taxon>
        <taxon>Amoebophilaceae</taxon>
        <taxon>Candidatus Amoebophilus</taxon>
    </lineage>
</organism>
<feature type="transmembrane region" description="Helical" evidence="7">
    <location>
        <begin position="42"/>
        <end position="63"/>
    </location>
</feature>
<keyword evidence="3" id="KW-0808">Transferase</keyword>
<dbReference type="KEGG" id="aas:Aasi_0708"/>
<dbReference type="AlphaFoldDB" id="B3ES93"/>
<dbReference type="STRING" id="452471.Aasi_0708"/>
<dbReference type="PANTHER" id="PTHR30589">
    <property type="entry name" value="PROLIPOPROTEIN DIACYLGLYCERYL TRANSFERASE"/>
    <property type="match status" value="1"/>
</dbReference>
<keyword evidence="5 7" id="KW-1133">Transmembrane helix</keyword>
<evidence type="ECO:0000256" key="3">
    <source>
        <dbReference type="ARBA" id="ARBA00022679"/>
    </source>
</evidence>
<comment type="similarity">
    <text evidence="1">Belongs to the Lgt family.</text>
</comment>
<accession>B3ES93</accession>
<evidence type="ECO:0000256" key="2">
    <source>
        <dbReference type="ARBA" id="ARBA00022475"/>
    </source>
</evidence>
<evidence type="ECO:0000256" key="1">
    <source>
        <dbReference type="ARBA" id="ARBA00007150"/>
    </source>
</evidence>
<evidence type="ECO:0008006" key="10">
    <source>
        <dbReference type="Google" id="ProtNLM"/>
    </source>
</evidence>
<dbReference type="GO" id="GO:0042158">
    <property type="term" value="P:lipoprotein biosynthetic process"/>
    <property type="evidence" value="ECO:0007669"/>
    <property type="project" value="InterPro"/>
</dbReference>
<dbReference type="GO" id="GO:0008961">
    <property type="term" value="F:phosphatidylglycerol-prolipoprotein diacylglyceryl transferase activity"/>
    <property type="evidence" value="ECO:0007669"/>
    <property type="project" value="InterPro"/>
</dbReference>
<proteinExistence type="inferred from homology"/>
<reference evidence="8 9" key="1">
    <citation type="journal article" date="2010" name="J. Bacteriol.">
        <title>The genome of the amoeba symbiont 'Candidatus Amoebophilus asiaticus' reveals common mechanisms for host cell interaction among amoeba-associated bacteria.</title>
        <authorList>
            <person name="Schmitz-Esser S."/>
            <person name="Tischler P."/>
            <person name="Arnold R."/>
            <person name="Montanaro J."/>
            <person name="Wagner M."/>
            <person name="Rattei T."/>
            <person name="Horn M."/>
        </authorList>
    </citation>
    <scope>NUCLEOTIDE SEQUENCE [LARGE SCALE GENOMIC DNA]</scope>
    <source>
        <strain evidence="8 9">5a2</strain>
    </source>
</reference>
<sequence>MLIFAIFTYKHYMLHPVPMLLNYIIWTPDQVLFELGFFKVRWYSLMIISAFLSGRMLLSYFFKKEGRPVEDVDKFSLYILIACLVGARLGEVIFYDPIRYLKSPLEAIFPIELTPKFQIVGYKGLSYHGALIGGFVGAFLYANYNINFSLYPFRLKLVKQKKMGQSFLWILTPLAFGVMMGFFVRIGNFINSEIIGTPTHSQYGVIFAKHVVEDLSNSLPAIQSVRVLKNNTAEYDTIKGYPPIIVECTFAGVGVEEEAIKRFIENRLRSYLRASHVKEHIYVPSDSPLDYTITRNKKSQYIVDVKAFGIPRHPVQLYESFSYLLTLIVLFAWWYYKGATIRDGMIAGVAATICYSFRFLFEFFKDPFNVLIPGKYPITMGHMLSLLTVMAGIIVLIIIYRLPNNKKQVRINQ</sequence>
<keyword evidence="6 7" id="KW-0472">Membrane</keyword>
<keyword evidence="9" id="KW-1185">Reference proteome</keyword>
<evidence type="ECO:0000256" key="7">
    <source>
        <dbReference type="SAM" id="Phobius"/>
    </source>
</evidence>
<dbReference type="eggNOG" id="COG0682">
    <property type="taxonomic scope" value="Bacteria"/>
</dbReference>